<dbReference type="Pfam" id="PF00046">
    <property type="entry name" value="Homeodomain"/>
    <property type="match status" value="1"/>
</dbReference>
<feature type="DNA-binding region" description="Homeobox" evidence="9">
    <location>
        <begin position="278"/>
        <end position="337"/>
    </location>
</feature>
<dbReference type="PANTHER" id="PTHR24208">
    <property type="entry name" value="LIM/HOMEOBOX PROTEIN LHX"/>
    <property type="match status" value="1"/>
</dbReference>
<feature type="region of interest" description="Disordered" evidence="12">
    <location>
        <begin position="222"/>
        <end position="282"/>
    </location>
</feature>
<dbReference type="GO" id="GO:0007409">
    <property type="term" value="P:axonogenesis"/>
    <property type="evidence" value="ECO:0007669"/>
    <property type="project" value="UniProtKB-ARBA"/>
</dbReference>
<dbReference type="STRING" id="70415.A0A5S6R0G8"/>
<dbReference type="InterPro" id="IPR009057">
    <property type="entry name" value="Homeodomain-like_sf"/>
</dbReference>
<evidence type="ECO:0000256" key="8">
    <source>
        <dbReference type="ARBA" id="ARBA00023242"/>
    </source>
</evidence>
<proteinExistence type="predicted"/>
<evidence type="ECO:0000256" key="11">
    <source>
        <dbReference type="RuleBase" id="RU000682"/>
    </source>
</evidence>
<keyword evidence="3" id="KW-0677">Repeat</keyword>
<evidence type="ECO:0000313" key="15">
    <source>
        <dbReference type="Proteomes" id="UP000046395"/>
    </source>
</evidence>
<dbReference type="GO" id="GO:0000977">
    <property type="term" value="F:RNA polymerase II transcription regulatory region sequence-specific DNA binding"/>
    <property type="evidence" value="ECO:0007669"/>
    <property type="project" value="TreeGrafter"/>
</dbReference>
<dbReference type="PROSITE" id="PS00027">
    <property type="entry name" value="HOMEOBOX_1"/>
    <property type="match status" value="1"/>
</dbReference>
<evidence type="ECO:0000256" key="2">
    <source>
        <dbReference type="ARBA" id="ARBA00022723"/>
    </source>
</evidence>
<feature type="domain" description="LIM zinc-binding" evidence="13">
    <location>
        <begin position="75"/>
        <end position="136"/>
    </location>
</feature>
<evidence type="ECO:0000259" key="14">
    <source>
        <dbReference type="PROSITE" id="PS50071"/>
    </source>
</evidence>
<evidence type="ECO:0000313" key="16">
    <source>
        <dbReference type="WBParaSite" id="TMUE_0000000959.1"/>
    </source>
</evidence>
<organism evidence="15 17">
    <name type="scientific">Trichuris muris</name>
    <name type="common">Mouse whipworm</name>
    <dbReference type="NCBI Taxonomy" id="70415"/>
    <lineage>
        <taxon>Eukaryota</taxon>
        <taxon>Metazoa</taxon>
        <taxon>Ecdysozoa</taxon>
        <taxon>Nematoda</taxon>
        <taxon>Enoplea</taxon>
        <taxon>Dorylaimia</taxon>
        <taxon>Trichinellida</taxon>
        <taxon>Trichuridae</taxon>
        <taxon>Trichuris</taxon>
    </lineage>
</organism>
<dbReference type="PROSITE" id="PS50071">
    <property type="entry name" value="HOMEOBOX_2"/>
    <property type="match status" value="1"/>
</dbReference>
<dbReference type="PANTHER" id="PTHR24208:SF168">
    <property type="entry name" value="PROTEIN APTEROUS"/>
    <property type="match status" value="1"/>
</dbReference>
<name>A0A5S6R0G8_TRIMR</name>
<dbReference type="Proteomes" id="UP000046395">
    <property type="component" value="Unassembled WGS sequence"/>
</dbReference>
<dbReference type="Pfam" id="PF00412">
    <property type="entry name" value="LIM"/>
    <property type="match status" value="2"/>
</dbReference>
<dbReference type="SMART" id="SM00132">
    <property type="entry name" value="LIM"/>
    <property type="match status" value="2"/>
</dbReference>
<dbReference type="SUPFAM" id="SSF57716">
    <property type="entry name" value="Glucocorticoid receptor-like (DNA-binding domain)"/>
    <property type="match status" value="2"/>
</dbReference>
<feature type="region of interest" description="Disordered" evidence="12">
    <location>
        <begin position="339"/>
        <end position="364"/>
    </location>
</feature>
<sequence>MHRRIGRLRKGVLFAFDAVSLKVTPMLRAAQFDQALLVAGMALKVPNSNRAIHQQLFPMDVHVGSTAEVASPPMKVCFACHENITDQFYLHVADHCWHIQCLQCCVCNTPLESSLTCFTRNGLIFCKEDYFKQFAKRCTRCRRLLSPRDLVMRAKDSVFHVCCFTCVVCSAQLQKGDYFGLTDSGLLYCNVHCNQWLMAKHVKSTGWQEIADVPPKDHANVLIHEEKVPMRQKGRTRRKRSLREQDKRAPAECQGSSEKSSEETSQGSDQCNTVGIRPKRMRTSFKQQQLRTMRAYFQLNHNPDAKDLKHLAQKTGLTKRILQVWFQNARAKFRRSVMTHESMDSHGSTNKTSCSDSPPSSVSSAHMELTMDEVPSGTFPVRSLLTFE</sequence>
<feature type="compositionally biased region" description="Basic residues" evidence="12">
    <location>
        <begin position="230"/>
        <end position="241"/>
    </location>
</feature>
<evidence type="ECO:0000256" key="7">
    <source>
        <dbReference type="ARBA" id="ARBA00023155"/>
    </source>
</evidence>
<evidence type="ECO:0000313" key="17">
    <source>
        <dbReference type="WBParaSite" id="TMUE_3000012657.1"/>
    </source>
</evidence>
<dbReference type="FunFam" id="2.10.110.10:FF:000136">
    <property type="entry name" value="LIM domain family"/>
    <property type="match status" value="1"/>
</dbReference>
<dbReference type="InterPro" id="IPR050453">
    <property type="entry name" value="LIM_Homeobox_TF"/>
</dbReference>
<dbReference type="InterPro" id="IPR001356">
    <property type="entry name" value="HD"/>
</dbReference>
<dbReference type="Gene3D" id="1.10.10.60">
    <property type="entry name" value="Homeodomain-like"/>
    <property type="match status" value="1"/>
</dbReference>
<keyword evidence="7 9" id="KW-0371">Homeobox</keyword>
<reference evidence="15" key="1">
    <citation type="submission" date="2014-03" db="EMBL/GenBank/DDBJ databases">
        <title>The whipworm genome and dual-species transcriptomics of an intimate host-pathogen interaction.</title>
        <authorList>
            <person name="Foth B.J."/>
            <person name="Tsai I.J."/>
            <person name="Reid A.J."/>
            <person name="Bancroft A.J."/>
            <person name="Nichol S."/>
            <person name="Tracey A."/>
            <person name="Holroyd N."/>
            <person name="Cotton J.A."/>
            <person name="Stanley E.J."/>
            <person name="Zarowiecki M."/>
            <person name="Liu J.Z."/>
            <person name="Huckvale T."/>
            <person name="Cooper P.J."/>
            <person name="Grencis R.K."/>
            <person name="Berriman M."/>
        </authorList>
    </citation>
    <scope>NUCLEOTIDE SEQUENCE [LARGE SCALE GENOMIC DNA]</scope>
    <source>
        <strain evidence="15">Edinburgh</strain>
    </source>
</reference>
<dbReference type="InterPro" id="IPR017970">
    <property type="entry name" value="Homeobox_CS"/>
</dbReference>
<feature type="compositionally biased region" description="Polar residues" evidence="12">
    <location>
        <begin position="254"/>
        <end position="273"/>
    </location>
</feature>
<dbReference type="InterPro" id="IPR001781">
    <property type="entry name" value="Znf_LIM"/>
</dbReference>
<evidence type="ECO:0000256" key="6">
    <source>
        <dbReference type="ARBA" id="ARBA00023125"/>
    </source>
</evidence>
<evidence type="ECO:0000256" key="9">
    <source>
        <dbReference type="PROSITE-ProRule" id="PRU00108"/>
    </source>
</evidence>
<keyword evidence="6 9" id="KW-0238">DNA-binding</keyword>
<dbReference type="GO" id="GO:0046872">
    <property type="term" value="F:metal ion binding"/>
    <property type="evidence" value="ECO:0007669"/>
    <property type="project" value="UniProtKB-KW"/>
</dbReference>
<evidence type="ECO:0000256" key="3">
    <source>
        <dbReference type="ARBA" id="ARBA00022737"/>
    </source>
</evidence>
<evidence type="ECO:0000256" key="12">
    <source>
        <dbReference type="SAM" id="MobiDB-lite"/>
    </source>
</evidence>
<keyword evidence="4 10" id="KW-0862">Zinc</keyword>
<dbReference type="FunFam" id="1.10.10.60:FF:000027">
    <property type="entry name" value="LIM/homeobox protein Lhx9"/>
    <property type="match status" value="1"/>
</dbReference>
<dbReference type="PROSITE" id="PS00478">
    <property type="entry name" value="LIM_DOMAIN_1"/>
    <property type="match status" value="1"/>
</dbReference>
<dbReference type="GO" id="GO:0005634">
    <property type="term" value="C:nucleus"/>
    <property type="evidence" value="ECO:0007669"/>
    <property type="project" value="UniProtKB-SubCell"/>
</dbReference>
<dbReference type="AlphaFoldDB" id="A0A5S6R0G8"/>
<evidence type="ECO:0000256" key="5">
    <source>
        <dbReference type="ARBA" id="ARBA00023038"/>
    </source>
</evidence>
<keyword evidence="8 9" id="KW-0539">Nucleus</keyword>
<reference evidence="16 17" key="2">
    <citation type="submission" date="2019-12" db="UniProtKB">
        <authorList>
            <consortium name="WormBaseParasite"/>
        </authorList>
    </citation>
    <scope>IDENTIFICATION</scope>
</reference>
<dbReference type="GO" id="GO:0000981">
    <property type="term" value="F:DNA-binding transcription factor activity, RNA polymerase II-specific"/>
    <property type="evidence" value="ECO:0007669"/>
    <property type="project" value="InterPro"/>
</dbReference>
<dbReference type="GO" id="GO:0045664">
    <property type="term" value="P:regulation of neuron differentiation"/>
    <property type="evidence" value="ECO:0007669"/>
    <property type="project" value="UniProtKB-ARBA"/>
</dbReference>
<evidence type="ECO:0000256" key="10">
    <source>
        <dbReference type="PROSITE-ProRule" id="PRU00125"/>
    </source>
</evidence>
<keyword evidence="5 10" id="KW-0440">LIM domain</keyword>
<dbReference type="SUPFAM" id="SSF46689">
    <property type="entry name" value="Homeodomain-like"/>
    <property type="match status" value="1"/>
</dbReference>
<dbReference type="Gene3D" id="2.10.110.10">
    <property type="entry name" value="Cysteine Rich Protein"/>
    <property type="match status" value="2"/>
</dbReference>
<feature type="domain" description="Homeobox" evidence="14">
    <location>
        <begin position="276"/>
        <end position="336"/>
    </location>
</feature>
<feature type="domain" description="LIM zinc-binding" evidence="13">
    <location>
        <begin position="137"/>
        <end position="200"/>
    </location>
</feature>
<evidence type="ECO:0000256" key="1">
    <source>
        <dbReference type="ARBA" id="ARBA00004123"/>
    </source>
</evidence>
<dbReference type="GO" id="GO:0045944">
    <property type="term" value="P:positive regulation of transcription by RNA polymerase II"/>
    <property type="evidence" value="ECO:0007669"/>
    <property type="project" value="UniProtKB-ARBA"/>
</dbReference>
<dbReference type="WBParaSite" id="TMUE_0000000959.1">
    <property type="protein sequence ID" value="TMUE_0000000959.1"/>
    <property type="gene ID" value="WBGene00296879"/>
</dbReference>
<dbReference type="WBParaSite" id="TMUE_3000012657.1">
    <property type="protein sequence ID" value="TMUE_3000012657.1"/>
    <property type="gene ID" value="WBGene00295238"/>
</dbReference>
<dbReference type="CDD" id="cd00086">
    <property type="entry name" value="homeodomain"/>
    <property type="match status" value="1"/>
</dbReference>
<comment type="subcellular location">
    <subcellularLocation>
        <location evidence="1 9 11">Nucleus</location>
    </subcellularLocation>
</comment>
<evidence type="ECO:0000259" key="13">
    <source>
        <dbReference type="PROSITE" id="PS50023"/>
    </source>
</evidence>
<dbReference type="PROSITE" id="PS50023">
    <property type="entry name" value="LIM_DOMAIN_2"/>
    <property type="match status" value="2"/>
</dbReference>
<accession>A0A5S6R0G8</accession>
<evidence type="ECO:0000256" key="4">
    <source>
        <dbReference type="ARBA" id="ARBA00022833"/>
    </source>
</evidence>
<keyword evidence="15" id="KW-1185">Reference proteome</keyword>
<keyword evidence="2 10" id="KW-0479">Metal-binding</keyword>
<protein>
    <submittedName>
        <fullName evidence="16 17">Uncharacterized protein</fullName>
    </submittedName>
</protein>
<feature type="compositionally biased region" description="Low complexity" evidence="12">
    <location>
        <begin position="353"/>
        <end position="364"/>
    </location>
</feature>
<dbReference type="SMART" id="SM00389">
    <property type="entry name" value="HOX"/>
    <property type="match status" value="1"/>
</dbReference>